<dbReference type="AlphaFoldDB" id="A0AAJ3VSJ6"/>
<feature type="domain" description="Anti-sigma K factor RskA C-terminal" evidence="2">
    <location>
        <begin position="118"/>
        <end position="250"/>
    </location>
</feature>
<evidence type="ECO:0000313" key="3">
    <source>
        <dbReference type="EMBL" id="AJZ61691.1"/>
    </source>
</evidence>
<evidence type="ECO:0000313" key="6">
    <source>
        <dbReference type="Proteomes" id="UP000032614"/>
    </source>
</evidence>
<keyword evidence="1" id="KW-0472">Membrane</keyword>
<keyword evidence="1" id="KW-1133">Transmembrane helix</keyword>
<dbReference type="RefSeq" id="WP_028194903.1">
    <property type="nucleotide sequence ID" value="NZ_CADFGE010000002.1"/>
</dbReference>
<dbReference type="Proteomes" id="UP000032614">
    <property type="component" value="Chromosome 2"/>
</dbReference>
<evidence type="ECO:0000259" key="2">
    <source>
        <dbReference type="Pfam" id="PF10099"/>
    </source>
</evidence>
<dbReference type="GO" id="GO:0006417">
    <property type="term" value="P:regulation of translation"/>
    <property type="evidence" value="ECO:0007669"/>
    <property type="project" value="TreeGrafter"/>
</dbReference>
<reference evidence="3 6" key="1">
    <citation type="journal article" date="2015" name="Genome Announc.">
        <title>Complete genome sequences for 59 burkholderia isolates, both pathogenic and near neighbor.</title>
        <authorList>
            <person name="Johnson S.L."/>
            <person name="Bishop-Lilly K.A."/>
            <person name="Ladner J.T."/>
            <person name="Daligault H.E."/>
            <person name="Davenport K.W."/>
            <person name="Jaissle J."/>
            <person name="Frey K.G."/>
            <person name="Koroleva G.I."/>
            <person name="Bruce D.C."/>
            <person name="Coyne S.R."/>
            <person name="Broomall S.M."/>
            <person name="Li P.E."/>
            <person name="Teshima H."/>
            <person name="Gibbons H.S."/>
            <person name="Palacios G.F."/>
            <person name="Rosenzweig C.N."/>
            <person name="Redden C.L."/>
            <person name="Xu Y."/>
            <person name="Minogue T.D."/>
            <person name="Chain P.S."/>
        </authorList>
    </citation>
    <scope>NUCLEOTIDE SEQUENCE [LARGE SCALE GENOMIC DNA]</scope>
    <source>
        <strain evidence="3 6">ATCC BAA-463</strain>
    </source>
</reference>
<dbReference type="Proteomes" id="UP000518681">
    <property type="component" value="Unassembled WGS sequence"/>
</dbReference>
<dbReference type="KEGG" id="bfn:OI25_6640"/>
<sequence length="260" mass="27974">MNLHRYPQLVDLLAAEYVLGTLRGGARRRFQYYADHDAVIRKVIDEWLRRISPLAELAAPRMPPATVWQAIERRLDLNLAREAARPRTVAEKPARPSRSIFENLAFWRGWAIGVTGFAVIAAVVAVRSLLPGAAPTPTTPTVAQQPEAAVSHVAVLNDKNTHPVMLVAWDETHDTMTLHPLGKVDLPAGRVMELWGIPASGHAVSLGVLPDSANGKVTAGRQKPESYAALAVSIEAPGGSPDHNAPSGPVVFSGKLLPVS</sequence>
<gene>
    <name evidence="4" type="ORF">GGD69_005515</name>
    <name evidence="3" type="ORF">OI25_6640</name>
    <name evidence="5" type="ORF">ParKJ_16175</name>
</gene>
<dbReference type="InterPro" id="IPR018764">
    <property type="entry name" value="RskA_C"/>
</dbReference>
<reference evidence="5" key="3">
    <citation type="submission" date="2022-08" db="EMBL/GenBank/DDBJ databases">
        <authorList>
            <person name="Kim S.-J."/>
        </authorList>
    </citation>
    <scope>NUCLEOTIDE SEQUENCE</scope>
    <source>
        <strain evidence="5">KJ</strain>
    </source>
</reference>
<feature type="transmembrane region" description="Helical" evidence="1">
    <location>
        <begin position="105"/>
        <end position="130"/>
    </location>
</feature>
<dbReference type="GO" id="GO:0005886">
    <property type="term" value="C:plasma membrane"/>
    <property type="evidence" value="ECO:0007669"/>
    <property type="project" value="InterPro"/>
</dbReference>
<evidence type="ECO:0000313" key="5">
    <source>
        <dbReference type="EMBL" id="MDT8838956.1"/>
    </source>
</evidence>
<evidence type="ECO:0000313" key="4">
    <source>
        <dbReference type="EMBL" id="MBB6204621.1"/>
    </source>
</evidence>
<dbReference type="EMBL" id="CP010027">
    <property type="protein sequence ID" value="AJZ61691.1"/>
    <property type="molecule type" value="Genomic_DNA"/>
</dbReference>
<dbReference type="Proteomes" id="UP001246473">
    <property type="component" value="Unassembled WGS sequence"/>
</dbReference>
<dbReference type="EMBL" id="JANSLM010000005">
    <property type="protein sequence ID" value="MDT8838956.1"/>
    <property type="molecule type" value="Genomic_DNA"/>
</dbReference>
<organism evidence="4 7">
    <name type="scientific">Paraburkholderia fungorum</name>
    <dbReference type="NCBI Taxonomy" id="134537"/>
    <lineage>
        <taxon>Bacteria</taxon>
        <taxon>Pseudomonadati</taxon>
        <taxon>Pseudomonadota</taxon>
        <taxon>Betaproteobacteria</taxon>
        <taxon>Burkholderiales</taxon>
        <taxon>Burkholderiaceae</taxon>
        <taxon>Paraburkholderia</taxon>
    </lineage>
</organism>
<proteinExistence type="predicted"/>
<accession>A0AAJ3VSJ6</accession>
<dbReference type="PANTHER" id="PTHR37461:SF1">
    <property type="entry name" value="ANTI-SIGMA-K FACTOR RSKA"/>
    <property type="match status" value="1"/>
</dbReference>
<reference evidence="4 7" key="2">
    <citation type="submission" date="2020-08" db="EMBL/GenBank/DDBJ databases">
        <title>Genomic Encyclopedia of Type Strains, Phase IV (KMG-V): Genome sequencing to study the core and pangenomes of soil and plant-associated prokaryotes.</title>
        <authorList>
            <person name="Whitman W."/>
        </authorList>
    </citation>
    <scope>NUCLEOTIDE SEQUENCE [LARGE SCALE GENOMIC DNA]</scope>
    <source>
        <strain evidence="4 7">SEMIA 4013</strain>
    </source>
</reference>
<evidence type="ECO:0000313" key="7">
    <source>
        <dbReference type="Proteomes" id="UP000518681"/>
    </source>
</evidence>
<dbReference type="PANTHER" id="PTHR37461">
    <property type="entry name" value="ANTI-SIGMA-K FACTOR RSKA"/>
    <property type="match status" value="1"/>
</dbReference>
<protein>
    <submittedName>
        <fullName evidence="5">Anti-sigma factor</fullName>
    </submittedName>
    <submittedName>
        <fullName evidence="3 4">Anti-sigma-K factor RskA</fullName>
    </submittedName>
</protein>
<dbReference type="GeneID" id="66520403"/>
<keyword evidence="1" id="KW-0812">Transmembrane</keyword>
<dbReference type="EMBL" id="JACIIK010000010">
    <property type="protein sequence ID" value="MBB6204621.1"/>
    <property type="molecule type" value="Genomic_DNA"/>
</dbReference>
<dbReference type="GO" id="GO:0016989">
    <property type="term" value="F:sigma factor antagonist activity"/>
    <property type="evidence" value="ECO:0007669"/>
    <property type="project" value="TreeGrafter"/>
</dbReference>
<dbReference type="InterPro" id="IPR051474">
    <property type="entry name" value="Anti-sigma-K/W_factor"/>
</dbReference>
<evidence type="ECO:0000256" key="1">
    <source>
        <dbReference type="SAM" id="Phobius"/>
    </source>
</evidence>
<name>A0AAJ3VSJ6_9BURK</name>
<dbReference type="Pfam" id="PF10099">
    <property type="entry name" value="RskA_C"/>
    <property type="match status" value="1"/>
</dbReference>